<keyword evidence="1" id="KW-0812">Transmembrane</keyword>
<evidence type="ECO:0000313" key="3">
    <source>
        <dbReference type="Proteomes" id="UP000013897"/>
    </source>
</evidence>
<feature type="transmembrane region" description="Helical" evidence="1">
    <location>
        <begin position="12"/>
        <end position="29"/>
    </location>
</feature>
<keyword evidence="1" id="KW-0472">Membrane</keyword>
<evidence type="ECO:0000313" key="2">
    <source>
        <dbReference type="EMBL" id="EOM25337.1"/>
    </source>
</evidence>
<gene>
    <name evidence="2" type="ORF">SSM_01222</name>
</gene>
<proteinExistence type="predicted"/>
<dbReference type="AlphaFoldDB" id="A0A829F993"/>
<name>A0A829F993_ENTFC</name>
<keyword evidence="1" id="KW-1133">Transmembrane helix</keyword>
<sequence length="127" mass="14930">MIGIIHFIKRASRCLIPLVFVKFTVLNPINVWMGKYDLVSSQAIFELGHLWYLLVVFLLNIVFYFAIKIFKKYRYNMSLKADCIEVCFLFILAIISNRLPSGERVLLPTVTISRYIFILEFLLQNMD</sequence>
<reference evidence="2 3" key="1">
    <citation type="submission" date="2013-02" db="EMBL/GenBank/DDBJ databases">
        <title>The Genome Sequence of Enterococcus faecium HM1072.</title>
        <authorList>
            <consortium name="The Broad Institute Genome Sequencing Platform"/>
            <consortium name="The Broad Institute Genome Sequencing Center for Infectious Disease"/>
            <person name="Earl A.M."/>
            <person name="Gilmore M.S."/>
            <person name="Lebreton F."/>
            <person name="Courvalin P."/>
            <person name="Walker B."/>
            <person name="Young S.K."/>
            <person name="Zeng Q."/>
            <person name="Gargeya S."/>
            <person name="Fitzgerald M."/>
            <person name="Haas B."/>
            <person name="Abouelleil A."/>
            <person name="Alvarado L."/>
            <person name="Arachchi H.M."/>
            <person name="Berlin A.M."/>
            <person name="Chapman S.B."/>
            <person name="Dewar J."/>
            <person name="Goldberg J."/>
            <person name="Griggs A."/>
            <person name="Gujja S."/>
            <person name="Hansen M."/>
            <person name="Howarth C."/>
            <person name="Imamovic A."/>
            <person name="Larimer J."/>
            <person name="McCowan C."/>
            <person name="Murphy C."/>
            <person name="Neiman D."/>
            <person name="Pearson M."/>
            <person name="Priest M."/>
            <person name="Roberts A."/>
            <person name="Saif S."/>
            <person name="Shea T."/>
            <person name="Sisk P."/>
            <person name="Sykes S."/>
            <person name="Wortman J."/>
            <person name="Nusbaum C."/>
            <person name="Birren B."/>
        </authorList>
    </citation>
    <scope>NUCLEOTIDE SEQUENCE [LARGE SCALE GENOMIC DNA]</scope>
    <source>
        <strain evidence="2 3">HM1072</strain>
    </source>
</reference>
<feature type="transmembrane region" description="Helical" evidence="1">
    <location>
        <begin position="49"/>
        <end position="67"/>
    </location>
</feature>
<comment type="caution">
    <text evidence="2">The sequence shown here is derived from an EMBL/GenBank/DDBJ whole genome shotgun (WGS) entry which is preliminary data.</text>
</comment>
<dbReference type="EMBL" id="AITY01000024">
    <property type="protein sequence ID" value="EOM25337.1"/>
    <property type="molecule type" value="Genomic_DNA"/>
</dbReference>
<dbReference type="RefSeq" id="WP_002330758.1">
    <property type="nucleotide sequence ID" value="NZ_KB949526.1"/>
</dbReference>
<evidence type="ECO:0000256" key="1">
    <source>
        <dbReference type="SAM" id="Phobius"/>
    </source>
</evidence>
<organism evidence="2 3">
    <name type="scientific">Enterococcus faecium EnGen0192</name>
    <dbReference type="NCBI Taxonomy" id="1157487"/>
    <lineage>
        <taxon>Bacteria</taxon>
        <taxon>Bacillati</taxon>
        <taxon>Bacillota</taxon>
        <taxon>Bacilli</taxon>
        <taxon>Lactobacillales</taxon>
        <taxon>Enterococcaceae</taxon>
        <taxon>Enterococcus</taxon>
    </lineage>
</organism>
<accession>A0A829F993</accession>
<dbReference type="Proteomes" id="UP000013897">
    <property type="component" value="Unassembled WGS sequence"/>
</dbReference>
<protein>
    <submittedName>
        <fullName evidence="2">Uncharacterized protein</fullName>
    </submittedName>
</protein>